<sequence length="405" mass="43715">MPSSGARIESFDALRGLAACSVVIGHFLLVLRGAENPPYAGWHDAVLAYFGHTPLSILWSGHAAVVLFFVLSGFVLQLMLEGGRLTYGAYAAKRILRLYLPYIVAVGLGVAGQQWLYGGDLAGLGDWINKFWTDDPGPRAMLGHLTVIGAFDSSTYDFAIWTLVHEMRISLLFPLVFLMIRRLRWWTVLGGFGLASVVMAGLRIAVFSGHDELAGFARDGGYTAYVFTVHYLLAFAIGGVLADRRESLAAIYAGLPARTRALLLALGLTLYVYGPRAMEVTGTHEMIVGDWLLMPGAALLLIAAAYEPALARGLARAPLRYLGRISYSLYLFHPLVLLAMLHAGHTHIGLGWLLALAFVASFVVADLAQRCIERPAIGIARAAGRALASLWRHTGTAGTGLPARA</sequence>
<proteinExistence type="predicted"/>
<accession>A0A423PSN6</accession>
<dbReference type="PANTHER" id="PTHR23028">
    <property type="entry name" value="ACETYLTRANSFERASE"/>
    <property type="match status" value="1"/>
</dbReference>
<feature type="transmembrane region" description="Helical" evidence="1">
    <location>
        <begin position="249"/>
        <end position="274"/>
    </location>
</feature>
<feature type="transmembrane region" description="Helical" evidence="1">
    <location>
        <begin position="350"/>
        <end position="368"/>
    </location>
</feature>
<dbReference type="InterPro" id="IPR050879">
    <property type="entry name" value="Acyltransferase_3"/>
</dbReference>
<dbReference type="AlphaFoldDB" id="A0A423PSN6"/>
<keyword evidence="1" id="KW-1133">Transmembrane helix</keyword>
<feature type="transmembrane region" description="Helical" evidence="1">
    <location>
        <begin position="286"/>
        <end position="306"/>
    </location>
</feature>
<dbReference type="GO" id="GO:0016747">
    <property type="term" value="F:acyltransferase activity, transferring groups other than amino-acyl groups"/>
    <property type="evidence" value="ECO:0007669"/>
    <property type="project" value="InterPro"/>
</dbReference>
<dbReference type="EMBL" id="AYKF01000086">
    <property type="protein sequence ID" value="ROO28588.1"/>
    <property type="molecule type" value="Genomic_DNA"/>
</dbReference>
<feature type="transmembrane region" description="Helical" evidence="1">
    <location>
        <begin position="158"/>
        <end position="178"/>
    </location>
</feature>
<feature type="transmembrane region" description="Helical" evidence="1">
    <location>
        <begin position="222"/>
        <end position="242"/>
    </location>
</feature>
<feature type="transmembrane region" description="Helical" evidence="1">
    <location>
        <begin position="57"/>
        <end position="78"/>
    </location>
</feature>
<dbReference type="InterPro" id="IPR002656">
    <property type="entry name" value="Acyl_transf_3_dom"/>
</dbReference>
<protein>
    <recommendedName>
        <fullName evidence="2">Acyltransferase 3 domain-containing protein</fullName>
    </recommendedName>
</protein>
<dbReference type="PANTHER" id="PTHR23028:SF53">
    <property type="entry name" value="ACYL_TRANSF_3 DOMAIN-CONTAINING PROTEIN"/>
    <property type="match status" value="1"/>
</dbReference>
<evidence type="ECO:0000256" key="1">
    <source>
        <dbReference type="SAM" id="Phobius"/>
    </source>
</evidence>
<reference evidence="3 4" key="1">
    <citation type="submission" date="2013-10" db="EMBL/GenBank/DDBJ databases">
        <title>Salinisphaera halophila YIM 95161 Genome Sequencing.</title>
        <authorList>
            <person name="Lai Q."/>
            <person name="Li C."/>
            <person name="Shao Z."/>
        </authorList>
    </citation>
    <scope>NUCLEOTIDE SEQUENCE [LARGE SCALE GENOMIC DNA]</scope>
    <source>
        <strain evidence="3 4">YIM 95161</strain>
    </source>
</reference>
<comment type="caution">
    <text evidence="3">The sequence shown here is derived from an EMBL/GenBank/DDBJ whole genome shotgun (WGS) entry which is preliminary data.</text>
</comment>
<evidence type="ECO:0000259" key="2">
    <source>
        <dbReference type="Pfam" id="PF01757"/>
    </source>
</evidence>
<feature type="domain" description="Acyltransferase 3" evidence="2">
    <location>
        <begin position="9"/>
        <end position="367"/>
    </location>
</feature>
<name>A0A423PSN6_9GAMM</name>
<feature type="transmembrane region" description="Helical" evidence="1">
    <location>
        <begin position="327"/>
        <end position="344"/>
    </location>
</feature>
<dbReference type="GO" id="GO:0016020">
    <property type="term" value="C:membrane"/>
    <property type="evidence" value="ECO:0007669"/>
    <property type="project" value="TreeGrafter"/>
</dbReference>
<evidence type="ECO:0000313" key="4">
    <source>
        <dbReference type="Proteomes" id="UP000285123"/>
    </source>
</evidence>
<keyword evidence="1" id="KW-0472">Membrane</keyword>
<feature type="transmembrane region" description="Helical" evidence="1">
    <location>
        <begin position="99"/>
        <end position="117"/>
    </location>
</feature>
<dbReference type="Proteomes" id="UP000285123">
    <property type="component" value="Unassembled WGS sequence"/>
</dbReference>
<dbReference type="RefSeq" id="WP_184947606.1">
    <property type="nucleotide sequence ID" value="NZ_AYKF01000086.1"/>
</dbReference>
<feature type="transmembrane region" description="Helical" evidence="1">
    <location>
        <begin position="12"/>
        <end position="31"/>
    </location>
</feature>
<dbReference type="GO" id="GO:0009103">
    <property type="term" value="P:lipopolysaccharide biosynthetic process"/>
    <property type="evidence" value="ECO:0007669"/>
    <property type="project" value="TreeGrafter"/>
</dbReference>
<keyword evidence="1" id="KW-0812">Transmembrane</keyword>
<gene>
    <name evidence="3" type="ORF">SAHL_10030</name>
</gene>
<dbReference type="Pfam" id="PF01757">
    <property type="entry name" value="Acyl_transf_3"/>
    <property type="match status" value="1"/>
</dbReference>
<evidence type="ECO:0000313" key="3">
    <source>
        <dbReference type="EMBL" id="ROO28588.1"/>
    </source>
</evidence>
<organism evidence="3 4">
    <name type="scientific">Salinisphaera orenii YIM 95161</name>
    <dbReference type="NCBI Taxonomy" id="1051139"/>
    <lineage>
        <taxon>Bacteria</taxon>
        <taxon>Pseudomonadati</taxon>
        <taxon>Pseudomonadota</taxon>
        <taxon>Gammaproteobacteria</taxon>
        <taxon>Salinisphaerales</taxon>
        <taxon>Salinisphaeraceae</taxon>
        <taxon>Salinisphaera</taxon>
    </lineage>
</organism>
<feature type="transmembrane region" description="Helical" evidence="1">
    <location>
        <begin position="185"/>
        <end position="210"/>
    </location>
</feature>